<evidence type="ECO:0000313" key="6">
    <source>
        <dbReference type="EMBL" id="PVU68614.1"/>
    </source>
</evidence>
<dbReference type="EMBL" id="QEFP02000016">
    <property type="protein sequence ID" value="MCC5447244.1"/>
    <property type="molecule type" value="Genomic_DNA"/>
</dbReference>
<dbReference type="Gene3D" id="3.40.50.300">
    <property type="entry name" value="P-loop containing nucleotide triphosphate hydrolases"/>
    <property type="match status" value="2"/>
</dbReference>
<dbReference type="PRINTS" id="PR01868">
    <property type="entry name" value="ABCEFAMILY"/>
</dbReference>
<dbReference type="InterPro" id="IPR027417">
    <property type="entry name" value="P-loop_NTPase"/>
</dbReference>
<dbReference type="PROSITE" id="PS50893">
    <property type="entry name" value="ABC_TRANSPORTER_2"/>
    <property type="match status" value="2"/>
</dbReference>
<proteinExistence type="predicted"/>
<dbReference type="SUPFAM" id="SSF54862">
    <property type="entry name" value="4Fe-4S ferredoxins"/>
    <property type="match status" value="1"/>
</dbReference>
<dbReference type="Proteomes" id="UP000245509">
    <property type="component" value="Unassembled WGS sequence"/>
</dbReference>
<reference evidence="6" key="1">
    <citation type="journal article" date="2015" name="Appl. Environ. Microbiol.">
        <title>Nanoarchaeota, Their Sulfolobales Host, and Nanoarchaeota Virus Distribution across Yellowstone National Park Hot Springs.</title>
        <authorList>
            <person name="Munson-McGee J.H."/>
            <person name="Field E.K."/>
            <person name="Bateson M."/>
            <person name="Rooney C."/>
            <person name="Stepanauskas R."/>
            <person name="Young M.J."/>
        </authorList>
    </citation>
    <scope>NUCLEOTIDE SEQUENCE [LARGE SCALE GENOMIC DNA]</scope>
    <source>
        <strain evidence="6">SCGC AB-777_F03</strain>
    </source>
</reference>
<keyword evidence="1" id="KW-0547">Nucleotide-binding</keyword>
<keyword evidence="2" id="KW-0067">ATP-binding</keyword>
<evidence type="ECO:0000313" key="5">
    <source>
        <dbReference type="EMBL" id="MCC5447244.1"/>
    </source>
</evidence>
<reference evidence="5" key="2">
    <citation type="submission" date="2017-05" db="EMBL/GenBank/DDBJ databases">
        <authorList>
            <person name="Munson-Mcgee J.H."/>
        </authorList>
    </citation>
    <scope>NUCLEOTIDE SEQUENCE</scope>
    <source>
        <strain evidence="5">SCGC AB-777_F03</strain>
    </source>
</reference>
<reference evidence="6" key="3">
    <citation type="submission" date="2017-05" db="EMBL/GenBank/DDBJ databases">
        <authorList>
            <person name="Song R."/>
            <person name="Chenine A.L."/>
            <person name="Ruprecht R.M."/>
        </authorList>
    </citation>
    <scope>NUCLEOTIDE SEQUENCE</scope>
    <source>
        <strain evidence="6">SCGC AB-777_F03</strain>
    </source>
</reference>
<dbReference type="InterPro" id="IPR003439">
    <property type="entry name" value="ABC_transporter-like_ATP-bd"/>
</dbReference>
<dbReference type="InterPro" id="IPR003593">
    <property type="entry name" value="AAA+_ATPase"/>
</dbReference>
<feature type="domain" description="4Fe-4S ferredoxin-type" evidence="4">
    <location>
        <begin position="3"/>
        <end position="36"/>
    </location>
</feature>
<name>A0A2T9WLA7_NANST</name>
<protein>
    <submittedName>
        <fullName evidence="6">Ribosome biogenesis/translation initiation ATPase RLI</fullName>
    </submittedName>
</protein>
<evidence type="ECO:0000259" key="4">
    <source>
        <dbReference type="PROSITE" id="PS51379"/>
    </source>
</evidence>
<feature type="domain" description="ABC transporter" evidence="3">
    <location>
        <begin position="323"/>
        <end position="550"/>
    </location>
</feature>
<dbReference type="SUPFAM" id="SSF52540">
    <property type="entry name" value="P-loop containing nucleoside triphosphate hydrolases"/>
    <property type="match status" value="2"/>
</dbReference>
<dbReference type="Pfam" id="PF00037">
    <property type="entry name" value="Fer4"/>
    <property type="match status" value="1"/>
</dbReference>
<organism evidence="6">
    <name type="scientific">Nanobsidianus stetteri</name>
    <dbReference type="NCBI Taxonomy" id="1294122"/>
    <lineage>
        <taxon>Archaea</taxon>
        <taxon>Nanobdellota</taxon>
        <taxon>Candidatus Nanoarchaeia</taxon>
        <taxon>Nanoarchaeales</taxon>
        <taxon>Nanopusillaceae</taxon>
        <taxon>Candidatus Nanobsidianus</taxon>
    </lineage>
</organism>
<dbReference type="InterPro" id="IPR007209">
    <property type="entry name" value="RNaseL-inhib-like_metal-bd_dom"/>
</dbReference>
<dbReference type="GO" id="GO:0016887">
    <property type="term" value="F:ATP hydrolysis activity"/>
    <property type="evidence" value="ECO:0007669"/>
    <property type="project" value="InterPro"/>
</dbReference>
<dbReference type="PROSITE" id="PS00198">
    <property type="entry name" value="4FE4S_FER_1"/>
    <property type="match status" value="1"/>
</dbReference>
<evidence type="ECO:0000256" key="2">
    <source>
        <dbReference type="ARBA" id="ARBA00022840"/>
    </source>
</evidence>
<dbReference type="InterPro" id="IPR017900">
    <property type="entry name" value="4Fe4S_Fe_S_CS"/>
</dbReference>
<evidence type="ECO:0000256" key="1">
    <source>
        <dbReference type="ARBA" id="ARBA00022741"/>
    </source>
</evidence>
<accession>A0A2T9WLA7</accession>
<sequence>MKRIAVIDRDRCKAPEKCDYMCMKVCPVQKNNLKIFNILQDKKPSIDESLCIGCGICVKKCPFNAIIIINLTKEPDERPVFQYGPNTFRLYRLPIIKEGKVIGIIGRNGMGKSTAINIIAGLLKPNFGDFSKKYDDKEIIKEFRGTELQSYFEKLYSNKVIISYKPQNITQIKNMLKDKTVRELLSKVINNLDEISKKFEIENILDRKIGDLSGGEFQKVLYIFSVYKEHNLLLIDEVTNYLDIYERLRILNNLNEIKEKDTILIIDHDLLFLDSISDIIHVVYGIQKAYGAFSYPVGAKEGINDYLNGFIKRENLKIRDKPIRLDVKSYTDVKFGKKIVEWENVIVNLDNFKLEVNPGYIRENEIIGVLGRNGVGKSTFVKALAGEIKYEGNISKNITISYKPQFYDFSNYNITVDQFLKSFNEKYKEDYKEYLSMLNISDLLDREVNTLSGGELQAVYTFGTLIKDADLYLIDEPFANLDIEQRLVLSKFIRDIIKIRGKACLVVDHDLIFLNWISDRILVFIGEPGKYGKALGIYENKEGLNIFLKQLNITMRTDEETKRPRINKQNSRLDLIQKQKGIYFE</sequence>
<dbReference type="NCBIfam" id="NF009945">
    <property type="entry name" value="PRK13409.1"/>
    <property type="match status" value="1"/>
</dbReference>
<comment type="caution">
    <text evidence="6">The sequence shown here is derived from an EMBL/GenBank/DDBJ whole genome shotgun (WGS) entry which is preliminary data.</text>
</comment>
<dbReference type="InterPro" id="IPR017896">
    <property type="entry name" value="4Fe4S_Fe-S-bd"/>
</dbReference>
<evidence type="ECO:0000259" key="3">
    <source>
        <dbReference type="PROSITE" id="PS50893"/>
    </source>
</evidence>
<dbReference type="InterPro" id="IPR013283">
    <property type="entry name" value="RLI1"/>
</dbReference>
<dbReference type="PANTHER" id="PTHR19248">
    <property type="entry name" value="ATP-BINDING TRANSPORT PROTEIN-RELATED"/>
    <property type="match status" value="1"/>
</dbReference>
<dbReference type="GO" id="GO:0005524">
    <property type="term" value="F:ATP binding"/>
    <property type="evidence" value="ECO:0007669"/>
    <property type="project" value="UniProtKB-KW"/>
</dbReference>
<reference evidence="5" key="4">
    <citation type="submission" date="2021-11" db="EMBL/GenBank/DDBJ databases">
        <authorList>
            <person name="Munson-Mcgee J."/>
            <person name="Field E."/>
            <person name="Bateson M."/>
            <person name="Rooney C."/>
            <person name="Stepanauskas R."/>
            <person name="Young M."/>
        </authorList>
    </citation>
    <scope>NUCLEOTIDE SEQUENCE</scope>
    <source>
        <strain evidence="5">SCGC AB-777_F03</strain>
    </source>
</reference>
<dbReference type="Pfam" id="PF00005">
    <property type="entry name" value="ABC_tran"/>
    <property type="match status" value="2"/>
</dbReference>
<dbReference type="RefSeq" id="WP_228615467.1">
    <property type="nucleotide sequence ID" value="NZ_QEFP02000016.1"/>
</dbReference>
<feature type="domain" description="ABC transporter" evidence="3">
    <location>
        <begin position="66"/>
        <end position="309"/>
    </location>
</feature>
<dbReference type="GO" id="GO:0016491">
    <property type="term" value="F:oxidoreductase activity"/>
    <property type="evidence" value="ECO:0007669"/>
    <property type="project" value="UniProtKB-ARBA"/>
</dbReference>
<dbReference type="AlphaFoldDB" id="A0A2T9WLA7"/>
<feature type="domain" description="4Fe-4S ferredoxin-type" evidence="4">
    <location>
        <begin position="42"/>
        <end position="71"/>
    </location>
</feature>
<dbReference type="Pfam" id="PF04068">
    <property type="entry name" value="Fer4_RLI"/>
    <property type="match status" value="1"/>
</dbReference>
<gene>
    <name evidence="5" type="ORF">DDW03_002400</name>
    <name evidence="6" type="ORF">DDW03_01715</name>
</gene>
<dbReference type="PROSITE" id="PS51379">
    <property type="entry name" value="4FE4S_FER_2"/>
    <property type="match status" value="2"/>
</dbReference>
<dbReference type="EMBL" id="QEFP01000006">
    <property type="protein sequence ID" value="PVU68614.1"/>
    <property type="molecule type" value="Genomic_DNA"/>
</dbReference>
<dbReference type="SMART" id="SM00382">
    <property type="entry name" value="AAA"/>
    <property type="match status" value="2"/>
</dbReference>